<proteinExistence type="predicted"/>
<dbReference type="InterPro" id="IPR055768">
    <property type="entry name" value="DUF7344"/>
</dbReference>
<keyword evidence="3" id="KW-1185">Reference proteome</keyword>
<dbReference type="Pfam" id="PF24035">
    <property type="entry name" value="DUF7344"/>
    <property type="match status" value="1"/>
</dbReference>
<evidence type="ECO:0000259" key="1">
    <source>
        <dbReference type="Pfam" id="PF24035"/>
    </source>
</evidence>
<reference evidence="3" key="1">
    <citation type="submission" date="2017-01" db="EMBL/GenBank/DDBJ databases">
        <authorList>
            <person name="Varghese N."/>
            <person name="Submissions S."/>
        </authorList>
    </citation>
    <scope>NUCLEOTIDE SEQUENCE [LARGE SCALE GENOMIC DNA]</scope>
    <source>
        <strain evidence="3">type strain: HArc-</strain>
    </source>
</reference>
<dbReference type="Proteomes" id="UP000185936">
    <property type="component" value="Unassembled WGS sequence"/>
</dbReference>
<evidence type="ECO:0000313" key="2">
    <source>
        <dbReference type="EMBL" id="SIR91768.1"/>
    </source>
</evidence>
<organism evidence="2 3">
    <name type="scientific">Natronorubrum thiooxidans</name>
    <dbReference type="NCBI Taxonomy" id="308853"/>
    <lineage>
        <taxon>Archaea</taxon>
        <taxon>Methanobacteriati</taxon>
        <taxon>Methanobacteriota</taxon>
        <taxon>Stenosarchaea group</taxon>
        <taxon>Halobacteria</taxon>
        <taxon>Halobacteriales</taxon>
        <taxon>Natrialbaceae</taxon>
        <taxon>Natronorubrum</taxon>
    </lineage>
</organism>
<dbReference type="EMBL" id="FTNR01000005">
    <property type="protein sequence ID" value="SIR91768.1"/>
    <property type="molecule type" value="Genomic_DNA"/>
</dbReference>
<dbReference type="AlphaFoldDB" id="A0A1N7EUG3"/>
<accession>A0A1N7EUG3</accession>
<gene>
    <name evidence="2" type="ORF">SAMN05421752_10567</name>
</gene>
<name>A0A1N7EUG3_9EURY</name>
<evidence type="ECO:0000313" key="3">
    <source>
        <dbReference type="Proteomes" id="UP000185936"/>
    </source>
</evidence>
<protein>
    <recommendedName>
        <fullName evidence="1">DUF7344 domain-containing protein</fullName>
    </recommendedName>
</protein>
<feature type="domain" description="DUF7344" evidence="1">
    <location>
        <begin position="84"/>
        <end position="162"/>
    </location>
</feature>
<sequence>MLVSLVGFAIVYARSNGSYWAELGLSEPNDCARLSALVAEFQLSMTIHTDRLTTALDRRGPDSGEALETALQFEDSIPRVAARRVLDNDRRREVLRYLLTADEPLEVRTLVARIADVEHDAAAVTPLLDLRQRIHVSLCQTHLPLLENYRILSYDQAYGLVTPGATLSAFESLLE</sequence>